<dbReference type="STRING" id="521013.SAMN04488567_2868"/>
<dbReference type="InterPro" id="IPR053802">
    <property type="entry name" value="DUF6950"/>
</dbReference>
<organism evidence="2 3">
    <name type="scientific">Limimaricola pyoseonensis</name>
    <dbReference type="NCBI Taxonomy" id="521013"/>
    <lineage>
        <taxon>Bacteria</taxon>
        <taxon>Pseudomonadati</taxon>
        <taxon>Pseudomonadota</taxon>
        <taxon>Alphaproteobacteria</taxon>
        <taxon>Rhodobacterales</taxon>
        <taxon>Paracoccaceae</taxon>
        <taxon>Limimaricola</taxon>
    </lineage>
</organism>
<dbReference type="Pfam" id="PF22262">
    <property type="entry name" value="DUF6950"/>
    <property type="match status" value="1"/>
</dbReference>
<gene>
    <name evidence="2" type="ORF">SAMN04488567_2868</name>
</gene>
<dbReference type="AlphaFoldDB" id="A0A1G7GPS6"/>
<dbReference type="RefSeq" id="WP_165612603.1">
    <property type="nucleotide sequence ID" value="NZ_FNAT01000005.1"/>
</dbReference>
<protein>
    <recommendedName>
        <fullName evidence="1">DUF6950 domain-containing protein</fullName>
    </recommendedName>
</protein>
<evidence type="ECO:0000259" key="1">
    <source>
        <dbReference type="Pfam" id="PF22262"/>
    </source>
</evidence>
<proteinExistence type="predicted"/>
<dbReference type="Proteomes" id="UP000198922">
    <property type="component" value="Unassembled WGS sequence"/>
</dbReference>
<accession>A0A1G7GPS6</accession>
<reference evidence="3" key="1">
    <citation type="submission" date="2016-10" db="EMBL/GenBank/DDBJ databases">
        <authorList>
            <person name="Varghese N."/>
            <person name="Submissions S."/>
        </authorList>
    </citation>
    <scope>NUCLEOTIDE SEQUENCE [LARGE SCALE GENOMIC DNA]</scope>
    <source>
        <strain evidence="3">DSM 21424</strain>
    </source>
</reference>
<evidence type="ECO:0000313" key="3">
    <source>
        <dbReference type="Proteomes" id="UP000198922"/>
    </source>
</evidence>
<name>A0A1G7GPS6_9RHOB</name>
<sequence>MTAHPRLPDWQPRLGAYLGQLQGRPFRYGRLDCMLFTVGAVVAMTGHDYGRGLRGYRSRAEGLRKIKPLGFSSHVELAASWWPEISPSEARPGDVLELEGLSMGICQGPMAYAVGTQGLTVVPRSLSLRAFRI</sequence>
<evidence type="ECO:0000313" key="2">
    <source>
        <dbReference type="EMBL" id="SDE89989.1"/>
    </source>
</evidence>
<feature type="domain" description="DUF6950" evidence="1">
    <location>
        <begin position="6"/>
        <end position="133"/>
    </location>
</feature>
<keyword evidence="3" id="KW-1185">Reference proteome</keyword>
<dbReference type="EMBL" id="FNAT01000005">
    <property type="protein sequence ID" value="SDE89989.1"/>
    <property type="molecule type" value="Genomic_DNA"/>
</dbReference>